<dbReference type="GO" id="GO:0016121">
    <property type="term" value="P:carotene catabolic process"/>
    <property type="evidence" value="ECO:0007669"/>
    <property type="project" value="TreeGrafter"/>
</dbReference>
<dbReference type="Proteomes" id="UP000258309">
    <property type="component" value="Unassembled WGS sequence"/>
</dbReference>
<keyword evidence="3" id="KW-0479">Metal-binding</keyword>
<dbReference type="GO" id="GO:0010436">
    <property type="term" value="F:carotenoid dioxygenase activity"/>
    <property type="evidence" value="ECO:0007669"/>
    <property type="project" value="TreeGrafter"/>
</dbReference>
<evidence type="ECO:0000256" key="2">
    <source>
        <dbReference type="ARBA" id="ARBA00006787"/>
    </source>
</evidence>
<keyword evidence="4" id="KW-0560">Oxidoreductase</keyword>
<comment type="caution">
    <text evidence="6">The sequence shown here is derived from an EMBL/GenBank/DDBJ whole genome shotgun (WGS) entry which is preliminary data.</text>
</comment>
<evidence type="ECO:0000256" key="3">
    <source>
        <dbReference type="ARBA" id="ARBA00022723"/>
    </source>
</evidence>
<reference evidence="6 7" key="1">
    <citation type="submission" date="2018-05" db="EMBL/GenBank/DDBJ databases">
        <title>Draft genome sequence of Scytalidium lignicola DSM 105466, a ubiquitous saprotrophic fungus.</title>
        <authorList>
            <person name="Buettner E."/>
            <person name="Gebauer A.M."/>
            <person name="Hofrichter M."/>
            <person name="Liers C."/>
            <person name="Kellner H."/>
        </authorList>
    </citation>
    <scope>NUCLEOTIDE SEQUENCE [LARGE SCALE GENOMIC DNA]</scope>
    <source>
        <strain evidence="6 7">DSM 105466</strain>
    </source>
</reference>
<dbReference type="InterPro" id="IPR004294">
    <property type="entry name" value="Carotenoid_Oase"/>
</dbReference>
<evidence type="ECO:0000313" key="7">
    <source>
        <dbReference type="Proteomes" id="UP000258309"/>
    </source>
</evidence>
<dbReference type="PANTHER" id="PTHR10543">
    <property type="entry name" value="BETA-CAROTENE DIOXYGENASE"/>
    <property type="match status" value="1"/>
</dbReference>
<gene>
    <name evidence="6" type="ORF">B7463_g2207</name>
</gene>
<sequence>MVIIGACVSPDSQDNSNAHTWFNCVEEVVFVDDDFTGNTTLTLDSHGPRLSIDRQRIQALQAAYTVCVYQNWEGTDISKSRIRRFRYATVVSTVRDIGITTAKHQVYSQQARHEFSWDDFVASEELIRTFLWVFLLDTGFVIFNNLPPRMVIKEMKMHMAAPEACFQAATEDECYQQIHKWLPADASYWKISFRTAFENICKNNFSTNLAHLTATLGPLNLFALISGIHALIFHFQNSFESSQLLLPIRTALTNWETAWQLYSTSFLDVLPHSPHSTVDNSVLSPEAMWKRVGFCRFSPEFWLLGRLMIDRLSAIEASGSENVDTCWEESLASLSDEPSDPILNNQTCEVDHNTMVSLAESGTLASKWPEALDLAGSNNPCRLEGEIGDLIVLGEIPKEIDGTFYRVMCDPFVPPHPGNVPIDGDGSVSAFRIHNGRVDMKIRYVETERYKLERKANRQLFGLYRNPFTHHPCVRAAVDSTANTNLVLWANQLLALKEVALPYSLDPNTLEMLNGQGEYRTYSWENCMPIPTGGAWEGEDGKLYFESTRVHDNAFPFFPPDDGRIPAPETKADFVRWEIDLQKPSGSKVVDPLVIVDVPSEFPRIDERFMTHEHEFVFLNVFIPQKSDGKKNIFFGLNGLAMHSHKTGQTRWFYPGDESQMQEPVFIPRSKDAPEGDGWVISMVERRGENRNDLVVIDTKVFEKPVAIIQLPFHVKAQIHGNWVDAATLGEWKSLVKEIPDFKISGLGALEPLFIKSKV</sequence>
<dbReference type="STRING" id="5539.A0A3E2HL24"/>
<evidence type="ECO:0000256" key="1">
    <source>
        <dbReference type="ARBA" id="ARBA00001954"/>
    </source>
</evidence>
<feature type="non-terminal residue" evidence="6">
    <location>
        <position position="759"/>
    </location>
</feature>
<dbReference type="AlphaFoldDB" id="A0A3E2HL24"/>
<evidence type="ECO:0000256" key="4">
    <source>
        <dbReference type="ARBA" id="ARBA00023002"/>
    </source>
</evidence>
<dbReference type="PANTHER" id="PTHR10543:SF89">
    <property type="entry name" value="CAROTENOID 9,10(9',10')-CLEAVAGE DIOXYGENASE 1"/>
    <property type="match status" value="1"/>
</dbReference>
<comment type="similarity">
    <text evidence="2">Belongs to the carotenoid oxygenase family.</text>
</comment>
<evidence type="ECO:0000313" key="6">
    <source>
        <dbReference type="EMBL" id="RFU34098.1"/>
    </source>
</evidence>
<keyword evidence="7" id="KW-1185">Reference proteome</keyword>
<organism evidence="6 7">
    <name type="scientific">Scytalidium lignicola</name>
    <name type="common">Hyphomycete</name>
    <dbReference type="NCBI Taxonomy" id="5539"/>
    <lineage>
        <taxon>Eukaryota</taxon>
        <taxon>Fungi</taxon>
        <taxon>Dikarya</taxon>
        <taxon>Ascomycota</taxon>
        <taxon>Pezizomycotina</taxon>
        <taxon>Leotiomycetes</taxon>
        <taxon>Leotiomycetes incertae sedis</taxon>
        <taxon>Scytalidium</taxon>
    </lineage>
</organism>
<accession>A0A3E2HL24</accession>
<name>A0A3E2HL24_SCYLI</name>
<evidence type="ECO:0008006" key="8">
    <source>
        <dbReference type="Google" id="ProtNLM"/>
    </source>
</evidence>
<feature type="non-terminal residue" evidence="6">
    <location>
        <position position="1"/>
    </location>
</feature>
<dbReference type="Pfam" id="PF03055">
    <property type="entry name" value="RPE65"/>
    <property type="match status" value="2"/>
</dbReference>
<protein>
    <recommendedName>
        <fullName evidence="8">Transcription factor domain-containing protein</fullName>
    </recommendedName>
</protein>
<dbReference type="EMBL" id="NCSJ02000025">
    <property type="protein sequence ID" value="RFU34098.1"/>
    <property type="molecule type" value="Genomic_DNA"/>
</dbReference>
<evidence type="ECO:0000256" key="5">
    <source>
        <dbReference type="ARBA" id="ARBA00023004"/>
    </source>
</evidence>
<keyword evidence="5" id="KW-0408">Iron</keyword>
<comment type="cofactor">
    <cofactor evidence="1">
        <name>Fe(2+)</name>
        <dbReference type="ChEBI" id="CHEBI:29033"/>
    </cofactor>
</comment>
<dbReference type="OrthoDB" id="1069523at2759"/>
<dbReference type="GO" id="GO:0046872">
    <property type="term" value="F:metal ion binding"/>
    <property type="evidence" value="ECO:0007669"/>
    <property type="project" value="UniProtKB-KW"/>
</dbReference>
<proteinExistence type="inferred from homology"/>